<keyword evidence="2" id="KW-0125">Carotenoid biosynthesis</keyword>
<dbReference type="Gene3D" id="3.50.50.60">
    <property type="entry name" value="FAD/NAD(P)-binding domain"/>
    <property type="match status" value="2"/>
</dbReference>
<dbReference type="PANTHER" id="PTHR43734:SF1">
    <property type="entry name" value="PHYTOENE DESATURASE"/>
    <property type="match status" value="1"/>
</dbReference>
<accession>A0A6J6DMQ0</accession>
<feature type="domain" description="Amine oxidase" evidence="4">
    <location>
        <begin position="19"/>
        <end position="489"/>
    </location>
</feature>
<reference evidence="5" key="1">
    <citation type="submission" date="2020-05" db="EMBL/GenBank/DDBJ databases">
        <authorList>
            <person name="Chiriac C."/>
            <person name="Salcher M."/>
            <person name="Ghai R."/>
            <person name="Kavagutti S V."/>
        </authorList>
    </citation>
    <scope>NUCLEOTIDE SEQUENCE</scope>
</reference>
<comment type="pathway">
    <text evidence="1">Carotenoid biosynthesis.</text>
</comment>
<gene>
    <name evidence="5" type="ORF">UFOPK1643_00335</name>
    <name evidence="6" type="ORF">UFOPK1698_00114</name>
</gene>
<dbReference type="NCBIfam" id="TIGR02734">
    <property type="entry name" value="crtI_fam"/>
    <property type="match status" value="1"/>
</dbReference>
<dbReference type="Pfam" id="PF01593">
    <property type="entry name" value="Amino_oxidase"/>
    <property type="match status" value="1"/>
</dbReference>
<proteinExistence type="predicted"/>
<dbReference type="EMBL" id="CAEZTK010000014">
    <property type="protein sequence ID" value="CAB4563403.1"/>
    <property type="molecule type" value="Genomic_DNA"/>
</dbReference>
<name>A0A6J6DMQ0_9ZZZZ</name>
<dbReference type="SUPFAM" id="SSF51905">
    <property type="entry name" value="FAD/NAD(P)-binding domain"/>
    <property type="match status" value="1"/>
</dbReference>
<dbReference type="InterPro" id="IPR014105">
    <property type="entry name" value="Carotenoid/retinoid_OxRdtase"/>
</dbReference>
<evidence type="ECO:0000259" key="4">
    <source>
        <dbReference type="Pfam" id="PF01593"/>
    </source>
</evidence>
<dbReference type="AlphaFoldDB" id="A0A6J6DMQ0"/>
<evidence type="ECO:0000256" key="2">
    <source>
        <dbReference type="ARBA" id="ARBA00022746"/>
    </source>
</evidence>
<dbReference type="InterPro" id="IPR002937">
    <property type="entry name" value="Amino_oxidase"/>
</dbReference>
<dbReference type="PANTHER" id="PTHR43734">
    <property type="entry name" value="PHYTOENE DESATURASE"/>
    <property type="match status" value="1"/>
</dbReference>
<dbReference type="GO" id="GO:0016117">
    <property type="term" value="P:carotenoid biosynthetic process"/>
    <property type="evidence" value="ECO:0007669"/>
    <property type="project" value="UniProtKB-KW"/>
</dbReference>
<keyword evidence="3" id="KW-0560">Oxidoreductase</keyword>
<dbReference type="EMBL" id="CAEZTP010000005">
    <property type="protein sequence ID" value="CAB4564178.1"/>
    <property type="molecule type" value="Genomic_DNA"/>
</dbReference>
<dbReference type="GO" id="GO:0016491">
    <property type="term" value="F:oxidoreductase activity"/>
    <property type="evidence" value="ECO:0007669"/>
    <property type="project" value="UniProtKB-KW"/>
</dbReference>
<protein>
    <submittedName>
        <fullName evidence="5">Unannotated protein</fullName>
    </submittedName>
</protein>
<dbReference type="InterPro" id="IPR036188">
    <property type="entry name" value="FAD/NAD-bd_sf"/>
</dbReference>
<evidence type="ECO:0000256" key="1">
    <source>
        <dbReference type="ARBA" id="ARBA00004829"/>
    </source>
</evidence>
<evidence type="ECO:0000313" key="6">
    <source>
        <dbReference type="EMBL" id="CAB4564178.1"/>
    </source>
</evidence>
<evidence type="ECO:0000256" key="3">
    <source>
        <dbReference type="ARBA" id="ARBA00023002"/>
    </source>
</evidence>
<evidence type="ECO:0000313" key="5">
    <source>
        <dbReference type="EMBL" id="CAB4563403.1"/>
    </source>
</evidence>
<sequence>MPARVKGPTDHVVVVGAGLAGLSAALRLAGAGRKVTVIERESVPGGRNGLLKKDGYSFDTGPSVLTMPSLIQDAFSSVGEDMKDWLELMPVSPLYRAFYADGSQLDVHANTAQMEAEIAEKISPEEAAGYAKYVDFVTKLYKYEMNDFIDRNIDSPLNLLTPNLARLIALGGFRRLSPKVNQFMKDPRLQRVYSFQAMYAGVSPQQALAIYAVIAYMDSVNGVFFPKGGMHAVPRAMAAAAEKHGVVFKYSTTVSKIDVVNSRAKAVITEDGQRIECDAVILNPDLPVAWRDLLGKTPLSVKRLNYSPSCVTMLVGSSREYEFAAHHNIHFGHQWDGIFDELIKKKVLMSDPSLLVTLPSKDDPTLAPAGKHSYYILFPTPNLTANIDWKKQAKPYRDHMVETMEKRGYTGFGDSIETEVLTTPLDWQAQGMEAGAPFASAHTFFQTGPFRPRNIAAGIENVVFAGSGTQPGVGVPMVLISGRLAAERIVGPVK</sequence>
<organism evidence="5">
    <name type="scientific">freshwater metagenome</name>
    <dbReference type="NCBI Taxonomy" id="449393"/>
    <lineage>
        <taxon>unclassified sequences</taxon>
        <taxon>metagenomes</taxon>
        <taxon>ecological metagenomes</taxon>
    </lineage>
</organism>